<evidence type="ECO:0008006" key="9">
    <source>
        <dbReference type="Google" id="ProtNLM"/>
    </source>
</evidence>
<evidence type="ECO:0000256" key="2">
    <source>
        <dbReference type="ARBA" id="ARBA00023125"/>
    </source>
</evidence>
<dbReference type="EMBL" id="BSSQ01000001">
    <property type="protein sequence ID" value="GLX66061.1"/>
    <property type="molecule type" value="Genomic_DNA"/>
</dbReference>
<dbReference type="InterPro" id="IPR011006">
    <property type="entry name" value="CheY-like_superfamily"/>
</dbReference>
<keyword evidence="4" id="KW-0597">Phosphoprotein</keyword>
<protein>
    <recommendedName>
        <fullName evidence="9">Response regulator</fullName>
    </recommendedName>
</protein>
<dbReference type="InterPro" id="IPR001789">
    <property type="entry name" value="Sig_transdc_resp-reg_receiver"/>
</dbReference>
<dbReference type="InterPro" id="IPR018060">
    <property type="entry name" value="HTH_AraC"/>
</dbReference>
<dbReference type="SMART" id="SM00342">
    <property type="entry name" value="HTH_ARAC"/>
    <property type="match status" value="1"/>
</dbReference>
<reference evidence="7 8" key="1">
    <citation type="submission" date="2023-03" db="EMBL/GenBank/DDBJ databases">
        <title>Draft genome sequence of the bacteria which degrade cell wall of Tricholomamatutake.</title>
        <authorList>
            <person name="Konishi Y."/>
            <person name="Fukuta Y."/>
            <person name="Shirasaka N."/>
        </authorList>
    </citation>
    <scope>NUCLEOTIDE SEQUENCE [LARGE SCALE GENOMIC DNA]</scope>
    <source>
        <strain evidence="8">mu1</strain>
    </source>
</reference>
<evidence type="ECO:0000256" key="1">
    <source>
        <dbReference type="ARBA" id="ARBA00023015"/>
    </source>
</evidence>
<dbReference type="RefSeq" id="WP_284236740.1">
    <property type="nucleotide sequence ID" value="NZ_BSSQ01000001.1"/>
</dbReference>
<comment type="caution">
    <text evidence="7">The sequence shown here is derived from an EMBL/GenBank/DDBJ whole genome shotgun (WGS) entry which is preliminary data.</text>
</comment>
<evidence type="ECO:0000256" key="3">
    <source>
        <dbReference type="ARBA" id="ARBA00023163"/>
    </source>
</evidence>
<organism evidence="7 8">
    <name type="scientific">Paenibacillus glycanilyticus</name>
    <dbReference type="NCBI Taxonomy" id="126569"/>
    <lineage>
        <taxon>Bacteria</taxon>
        <taxon>Bacillati</taxon>
        <taxon>Bacillota</taxon>
        <taxon>Bacilli</taxon>
        <taxon>Bacillales</taxon>
        <taxon>Paenibacillaceae</taxon>
        <taxon>Paenibacillus</taxon>
    </lineage>
</organism>
<evidence type="ECO:0000313" key="7">
    <source>
        <dbReference type="EMBL" id="GLX66061.1"/>
    </source>
</evidence>
<dbReference type="SUPFAM" id="SSF46689">
    <property type="entry name" value="Homeodomain-like"/>
    <property type="match status" value="2"/>
</dbReference>
<evidence type="ECO:0000313" key="8">
    <source>
        <dbReference type="Proteomes" id="UP001157114"/>
    </source>
</evidence>
<dbReference type="PANTHER" id="PTHR43280">
    <property type="entry name" value="ARAC-FAMILY TRANSCRIPTIONAL REGULATOR"/>
    <property type="match status" value="1"/>
</dbReference>
<feature type="domain" description="Response regulatory" evidence="6">
    <location>
        <begin position="3"/>
        <end position="120"/>
    </location>
</feature>
<evidence type="ECO:0000256" key="4">
    <source>
        <dbReference type="PROSITE-ProRule" id="PRU00169"/>
    </source>
</evidence>
<dbReference type="Gene3D" id="3.40.50.2300">
    <property type="match status" value="1"/>
</dbReference>
<dbReference type="PROSITE" id="PS50110">
    <property type="entry name" value="RESPONSE_REGULATORY"/>
    <property type="match status" value="1"/>
</dbReference>
<dbReference type="CDD" id="cd17536">
    <property type="entry name" value="REC_YesN-like"/>
    <property type="match status" value="1"/>
</dbReference>
<dbReference type="SMART" id="SM00448">
    <property type="entry name" value="REC"/>
    <property type="match status" value="1"/>
</dbReference>
<dbReference type="PROSITE" id="PS01124">
    <property type="entry name" value="HTH_ARAC_FAMILY_2"/>
    <property type="match status" value="1"/>
</dbReference>
<dbReference type="PANTHER" id="PTHR43280:SF2">
    <property type="entry name" value="HTH-TYPE TRANSCRIPTIONAL REGULATOR EXSA"/>
    <property type="match status" value="1"/>
</dbReference>
<keyword evidence="1" id="KW-0805">Transcription regulation</keyword>
<proteinExistence type="predicted"/>
<sequence length="532" mass="59985">MIQVLLVEDELMARTHIRSLRVWEGHGYRLCGEATNGEAAIRMIGELEPDVILSDVAMPHMDGVALSHYLVERKLGIPIIMLSSYDSYDYVRETLNNGAVDYLLKHRLDDASLLAVLEKAKRERLQKRASHNVSVKPPGTIDLLAKQSIVKELALGHMGGTHEIEAYFRMNDTGFGTRNLVVGAMSVVHSMVDWRHSDKDRSLFIRSVLELCQSQLEGIVAHIGEDQFVLLFSFEHVRSESQIAYLLQEEKEKLRGMFARFMNVQIRIEFSRCGLRLTEVADGYRQAREKFMSASDTDVRQQERGDSNYHVSAGGLSIKMEKLLLGAFDQKDEAESLSLIKRIFAELAEQGATSESVRLTLTEMVQLAVKVGLKHGAEADTLDRLTVPVQSGLRNAAGPWELKEQIIELYGELIAILRAKDQPAYSGYVAKAIRYMESHFRDNISLQLAAEHVGINTSYLSSLFKKETGMSFVEFLNRRRICRAQQLLGEGVSVKALYMQVGFNNYNYFFKVFKDITGTTPLDYEKNASQSG</sequence>
<feature type="domain" description="HTH araC/xylS-type" evidence="5">
    <location>
        <begin position="430"/>
        <end position="527"/>
    </location>
</feature>
<dbReference type="Gene3D" id="1.10.10.60">
    <property type="entry name" value="Homeodomain-like"/>
    <property type="match status" value="2"/>
</dbReference>
<name>A0ABQ6G541_9BACL</name>
<gene>
    <name evidence="7" type="ORF">MU1_04050</name>
</gene>
<keyword evidence="2" id="KW-0238">DNA-binding</keyword>
<evidence type="ECO:0000259" key="5">
    <source>
        <dbReference type="PROSITE" id="PS01124"/>
    </source>
</evidence>
<keyword evidence="3" id="KW-0804">Transcription</keyword>
<evidence type="ECO:0000259" key="6">
    <source>
        <dbReference type="PROSITE" id="PS50110"/>
    </source>
</evidence>
<dbReference type="Proteomes" id="UP001157114">
    <property type="component" value="Unassembled WGS sequence"/>
</dbReference>
<dbReference type="Pfam" id="PF12833">
    <property type="entry name" value="HTH_18"/>
    <property type="match status" value="1"/>
</dbReference>
<feature type="modified residue" description="4-aspartylphosphate" evidence="4">
    <location>
        <position position="55"/>
    </location>
</feature>
<dbReference type="Pfam" id="PF00072">
    <property type="entry name" value="Response_reg"/>
    <property type="match status" value="1"/>
</dbReference>
<dbReference type="InterPro" id="IPR009057">
    <property type="entry name" value="Homeodomain-like_sf"/>
</dbReference>
<dbReference type="SUPFAM" id="SSF52172">
    <property type="entry name" value="CheY-like"/>
    <property type="match status" value="1"/>
</dbReference>
<accession>A0ABQ6G541</accession>
<keyword evidence="8" id="KW-1185">Reference proteome</keyword>